<name>A0A2S6IVI4_9ACTN</name>
<protein>
    <submittedName>
        <fullName evidence="2">Uncharacterized protein</fullName>
    </submittedName>
</protein>
<accession>A0A2S6IVI4</accession>
<sequence>MSGSAATAVLTAPDPRAPAPAAPEVGPRALLLLTAADVDFLQVVTGACLAADEPLPLLAFYLAADRSSGILAAGEVVSRAYVRGLALRHGLGPASPLTPETLTAALDHLERRPSAAPA</sequence>
<gene>
    <name evidence="2" type="ORF">CLV92_10128</name>
</gene>
<comment type="caution">
    <text evidence="2">The sequence shown here is derived from an EMBL/GenBank/DDBJ whole genome shotgun (WGS) entry which is preliminary data.</text>
</comment>
<feature type="region of interest" description="Disordered" evidence="1">
    <location>
        <begin position="1"/>
        <end position="21"/>
    </location>
</feature>
<dbReference type="Proteomes" id="UP000239485">
    <property type="component" value="Unassembled WGS sequence"/>
</dbReference>
<organism evidence="2 3">
    <name type="scientific">Kineococcus xinjiangensis</name>
    <dbReference type="NCBI Taxonomy" id="512762"/>
    <lineage>
        <taxon>Bacteria</taxon>
        <taxon>Bacillati</taxon>
        <taxon>Actinomycetota</taxon>
        <taxon>Actinomycetes</taxon>
        <taxon>Kineosporiales</taxon>
        <taxon>Kineosporiaceae</taxon>
        <taxon>Kineococcus</taxon>
    </lineage>
</organism>
<evidence type="ECO:0000313" key="3">
    <source>
        <dbReference type="Proteomes" id="UP000239485"/>
    </source>
</evidence>
<evidence type="ECO:0000313" key="2">
    <source>
        <dbReference type="EMBL" id="PPK98333.1"/>
    </source>
</evidence>
<dbReference type="EMBL" id="PTJD01000001">
    <property type="protein sequence ID" value="PPK98333.1"/>
    <property type="molecule type" value="Genomic_DNA"/>
</dbReference>
<dbReference type="RefSeq" id="WP_104430777.1">
    <property type="nucleotide sequence ID" value="NZ_PTJD01000001.1"/>
</dbReference>
<reference evidence="2 3" key="1">
    <citation type="submission" date="2018-02" db="EMBL/GenBank/DDBJ databases">
        <title>Genomic Encyclopedia of Archaeal and Bacterial Type Strains, Phase II (KMG-II): from individual species to whole genera.</title>
        <authorList>
            <person name="Goeker M."/>
        </authorList>
    </citation>
    <scope>NUCLEOTIDE SEQUENCE [LARGE SCALE GENOMIC DNA]</scope>
    <source>
        <strain evidence="2 3">DSM 22857</strain>
    </source>
</reference>
<keyword evidence="3" id="KW-1185">Reference proteome</keyword>
<evidence type="ECO:0000256" key="1">
    <source>
        <dbReference type="SAM" id="MobiDB-lite"/>
    </source>
</evidence>
<dbReference type="AlphaFoldDB" id="A0A2S6IVI4"/>
<proteinExistence type="predicted"/>